<dbReference type="Proteomes" id="UP000295710">
    <property type="component" value="Unassembled WGS sequence"/>
</dbReference>
<dbReference type="Gene3D" id="3.30.300.30">
    <property type="match status" value="1"/>
</dbReference>
<dbReference type="GO" id="GO:0005737">
    <property type="term" value="C:cytoplasm"/>
    <property type="evidence" value="ECO:0007669"/>
    <property type="project" value="TreeGrafter"/>
</dbReference>
<organism evidence="2 3">
    <name type="scientific">Extibacter muris</name>
    <dbReference type="NCBI Taxonomy" id="1796622"/>
    <lineage>
        <taxon>Bacteria</taxon>
        <taxon>Bacillati</taxon>
        <taxon>Bacillota</taxon>
        <taxon>Clostridia</taxon>
        <taxon>Lachnospirales</taxon>
        <taxon>Lachnospiraceae</taxon>
        <taxon>Extibacter</taxon>
    </lineage>
</organism>
<dbReference type="SUPFAM" id="SSF56801">
    <property type="entry name" value="Acetyl-CoA synthetase-like"/>
    <property type="match status" value="1"/>
</dbReference>
<comment type="caution">
    <text evidence="2">The sequence shown here is derived from an EMBL/GenBank/DDBJ whole genome shotgun (WGS) entry which is preliminary data.</text>
</comment>
<dbReference type="EMBL" id="SMMX01000030">
    <property type="protein sequence ID" value="TDA20158.1"/>
    <property type="molecule type" value="Genomic_DNA"/>
</dbReference>
<dbReference type="InterPro" id="IPR010071">
    <property type="entry name" value="AA_adenyl_dom"/>
</dbReference>
<keyword evidence="3" id="KW-1185">Reference proteome</keyword>
<dbReference type="InterPro" id="IPR045851">
    <property type="entry name" value="AMP-bd_C_sf"/>
</dbReference>
<dbReference type="Pfam" id="PF00501">
    <property type="entry name" value="AMP-binding"/>
    <property type="match status" value="1"/>
</dbReference>
<dbReference type="GO" id="GO:0044550">
    <property type="term" value="P:secondary metabolite biosynthetic process"/>
    <property type="evidence" value="ECO:0007669"/>
    <property type="project" value="TreeGrafter"/>
</dbReference>
<dbReference type="PANTHER" id="PTHR45527:SF1">
    <property type="entry name" value="FATTY ACID SYNTHASE"/>
    <property type="match status" value="1"/>
</dbReference>
<sequence>MNNILDYLEKTAAIRSYHVAVDDGAICLTWTELLDLSRRMGTAFCKKTEARKPIVILLEKSALTLAAMFGVVYAGCFYVMVDPAQPSERIRKIFSVLCPELIVTDRENEDLLKQAGYSGDSYLLKDVMREKIDMEKLTIVRRGYCETDLLYGIFTSGSTGIPKGVVVSHKAVIDFITRFVDTFGFTEFERIGNQAPFDFDVSVKDIYTSVFTGAALILIPKKMFSVPPALLDYLCMKKISTLIWAVSALTLVSSLKGLKYKVPKDVKRVLFSGEVMPVKQLRMWQAALPETEFVNLYGPTEITCNCTYYPIKRIFHDGEKLPIGKPFQGREVFLLDDFKNEIIIAGEIGEICVAGESLAEGYYHNESETKAKFIELSAENPDKRYYRTGDLGCYDTDGELYFCGRKDFQIKHMGHRIELEEIEHILNQIDGLEKSCCIMNPQKNQLIAFYLGEITAEEIRAELKKKVPSYMTPHKIIQEQVLPLNKNGKTDREYLKNRLEMTI</sequence>
<dbReference type="InterPro" id="IPR042099">
    <property type="entry name" value="ANL_N_sf"/>
</dbReference>
<dbReference type="GO" id="GO:0043041">
    <property type="term" value="P:amino acid activation for nonribosomal peptide biosynthetic process"/>
    <property type="evidence" value="ECO:0007669"/>
    <property type="project" value="TreeGrafter"/>
</dbReference>
<dbReference type="PANTHER" id="PTHR45527">
    <property type="entry name" value="NONRIBOSOMAL PEPTIDE SYNTHETASE"/>
    <property type="match status" value="1"/>
</dbReference>
<proteinExistence type="predicted"/>
<evidence type="ECO:0000313" key="3">
    <source>
        <dbReference type="Proteomes" id="UP000295710"/>
    </source>
</evidence>
<protein>
    <submittedName>
        <fullName evidence="2">Amino acid adenylation domain-containing protein</fullName>
    </submittedName>
</protein>
<dbReference type="GO" id="GO:0031177">
    <property type="term" value="F:phosphopantetheine binding"/>
    <property type="evidence" value="ECO:0007669"/>
    <property type="project" value="TreeGrafter"/>
</dbReference>
<dbReference type="NCBIfam" id="TIGR01733">
    <property type="entry name" value="AA-adenyl-dom"/>
    <property type="match status" value="1"/>
</dbReference>
<evidence type="ECO:0000313" key="2">
    <source>
        <dbReference type="EMBL" id="TDA20158.1"/>
    </source>
</evidence>
<name>A0A4R4FA15_9FIRM</name>
<dbReference type="RefSeq" id="WP_132281415.1">
    <property type="nucleotide sequence ID" value="NZ_JAOBST010000064.1"/>
</dbReference>
<dbReference type="Gene3D" id="3.40.50.12780">
    <property type="entry name" value="N-terminal domain of ligase-like"/>
    <property type="match status" value="1"/>
</dbReference>
<evidence type="ECO:0000259" key="1">
    <source>
        <dbReference type="Pfam" id="PF00501"/>
    </source>
</evidence>
<dbReference type="AlphaFoldDB" id="A0A4R4FA15"/>
<feature type="domain" description="AMP-dependent synthetase/ligase" evidence="1">
    <location>
        <begin position="9"/>
        <end position="363"/>
    </location>
</feature>
<reference evidence="2 3" key="1">
    <citation type="journal article" date="2016" name="Nat. Microbiol.">
        <title>The Mouse Intestinal Bacterial Collection (miBC) provides host-specific insight into cultured diversity and functional potential of the gut microbiota.</title>
        <authorList>
            <person name="Lagkouvardos I."/>
            <person name="Pukall R."/>
            <person name="Abt B."/>
            <person name="Foesel B.U."/>
            <person name="Meier-Kolthoff J.P."/>
            <person name="Kumar N."/>
            <person name="Bresciani A."/>
            <person name="Martinez I."/>
            <person name="Just S."/>
            <person name="Ziegler C."/>
            <person name="Brugiroux S."/>
            <person name="Garzetti D."/>
            <person name="Wenning M."/>
            <person name="Bui T.P."/>
            <person name="Wang J."/>
            <person name="Hugenholtz F."/>
            <person name="Plugge C.M."/>
            <person name="Peterson D.A."/>
            <person name="Hornef M.W."/>
            <person name="Baines J.F."/>
            <person name="Smidt H."/>
            <person name="Walter J."/>
            <person name="Kristiansen K."/>
            <person name="Nielsen H.B."/>
            <person name="Haller D."/>
            <person name="Overmann J."/>
            <person name="Stecher B."/>
            <person name="Clavel T."/>
        </authorList>
    </citation>
    <scope>NUCLEOTIDE SEQUENCE [LARGE SCALE GENOMIC DNA]</scope>
    <source>
        <strain evidence="2 3">DSM 28560</strain>
    </source>
</reference>
<gene>
    <name evidence="2" type="ORF">E1963_18615</name>
</gene>
<dbReference type="InterPro" id="IPR000873">
    <property type="entry name" value="AMP-dep_synth/lig_dom"/>
</dbReference>
<accession>A0A4R4FA15</accession>